<evidence type="ECO:0000256" key="3">
    <source>
        <dbReference type="SAM" id="SignalP"/>
    </source>
</evidence>
<keyword evidence="2 5" id="KW-0378">Hydrolase</keyword>
<proteinExistence type="inferred from homology"/>
<dbReference type="OrthoDB" id="425534at2759"/>
<sequence>MSWMRTLLPLSLALSAYATNHSRADGNITWGPCETEIEAGATIPLQCGNITVPLDYTDTKSDATLDVQVLKVPTDKTPKKGSIIFNFGGPGLEARTTLAQAAELLQTLTGGHYDLIANDPRGTANTLTFSCYENDTIRLSSFDQARFEEFAGPADKMALGRLWASASLVTQACHEHAESKERGELIGTAFTARDIMQIVDAVEDDGLLRFWGLSYGTVLGSTLAVMFPDRIDRIVIDGVMNPHEYYNSYDVEVIADTDAAFAQFIKECINAPEKCTLATHNSTATSLEKSIYQLLDTLKYQPIAYEGTIIDYGSIITIIRTTLNTPASWPTLSAALDSLLSRNLTQFLAIQASMNSPYASANMNEAVYGIHCADKKPGKHTFNEVLPTVSTLSNQSALMGQVGNPLSMLATQWKLEAKERYTGDFRAKTKHPMLVIGNTYDPTTPLRSARNISESFEGSIVLEHGGYGHCTLQHGSVCTGKAIQNYFNDGTLPKAGTFCEAAYPPFANMSWNDLLPKLGSNKTAN</sequence>
<evidence type="ECO:0000256" key="1">
    <source>
        <dbReference type="ARBA" id="ARBA00010088"/>
    </source>
</evidence>
<dbReference type="RefSeq" id="XP_040640545.1">
    <property type="nucleotide sequence ID" value="XM_040781411.1"/>
</dbReference>
<evidence type="ECO:0000313" key="5">
    <source>
        <dbReference type="EMBL" id="EYE96857.1"/>
    </source>
</evidence>
<evidence type="ECO:0000256" key="2">
    <source>
        <dbReference type="ARBA" id="ARBA00022801"/>
    </source>
</evidence>
<dbReference type="EMBL" id="KK088417">
    <property type="protein sequence ID" value="EYE96857.1"/>
    <property type="molecule type" value="Genomic_DNA"/>
</dbReference>
<comment type="similarity">
    <text evidence="1">Belongs to the peptidase S33 family.</text>
</comment>
<dbReference type="InterPro" id="IPR013595">
    <property type="entry name" value="Pept_S33_TAP-like_C"/>
</dbReference>
<keyword evidence="3" id="KW-0732">Signal</keyword>
<dbReference type="GeneID" id="63696535"/>
<dbReference type="PANTHER" id="PTHR43248">
    <property type="entry name" value="2-SUCCINYL-6-HYDROXY-2,4-CYCLOHEXADIENE-1-CARBOXYLATE SYNTHASE"/>
    <property type="match status" value="1"/>
</dbReference>
<evidence type="ECO:0000313" key="6">
    <source>
        <dbReference type="Proteomes" id="UP000019804"/>
    </source>
</evidence>
<reference evidence="6" key="1">
    <citation type="journal article" date="2014" name="Nat. Commun.">
        <title>Genomic adaptations of the halophilic Dead Sea filamentous fungus Eurotium rubrum.</title>
        <authorList>
            <person name="Kis-Papo T."/>
            <person name="Weig A.R."/>
            <person name="Riley R."/>
            <person name="Persoh D."/>
            <person name="Salamov A."/>
            <person name="Sun H."/>
            <person name="Lipzen A."/>
            <person name="Wasser S.P."/>
            <person name="Rambold G."/>
            <person name="Grigoriev I.V."/>
            <person name="Nevo E."/>
        </authorList>
    </citation>
    <scope>NUCLEOTIDE SEQUENCE [LARGE SCALE GENOMIC DNA]</scope>
    <source>
        <strain evidence="6">CBS 135680</strain>
    </source>
</reference>
<protein>
    <submittedName>
        <fullName evidence="5">Alpha/beta-hydrolase</fullName>
    </submittedName>
</protein>
<dbReference type="AlphaFoldDB" id="A0A017SIS0"/>
<dbReference type="PANTHER" id="PTHR43248:SF25">
    <property type="entry name" value="AB HYDROLASE-1 DOMAIN-CONTAINING PROTEIN-RELATED"/>
    <property type="match status" value="1"/>
</dbReference>
<dbReference type="Pfam" id="PF08386">
    <property type="entry name" value="Abhydrolase_4"/>
    <property type="match status" value="1"/>
</dbReference>
<organism evidence="5 6">
    <name type="scientific">Aspergillus ruber (strain CBS 135680)</name>
    <dbReference type="NCBI Taxonomy" id="1388766"/>
    <lineage>
        <taxon>Eukaryota</taxon>
        <taxon>Fungi</taxon>
        <taxon>Dikarya</taxon>
        <taxon>Ascomycota</taxon>
        <taxon>Pezizomycotina</taxon>
        <taxon>Eurotiomycetes</taxon>
        <taxon>Eurotiomycetidae</taxon>
        <taxon>Eurotiales</taxon>
        <taxon>Aspergillaceae</taxon>
        <taxon>Aspergillus</taxon>
        <taxon>Aspergillus subgen. Aspergillus</taxon>
    </lineage>
</organism>
<dbReference type="InterPro" id="IPR051601">
    <property type="entry name" value="Serine_prot/Carboxylest_S33"/>
</dbReference>
<name>A0A017SIS0_ASPRC</name>
<dbReference type="SUPFAM" id="SSF53474">
    <property type="entry name" value="alpha/beta-Hydrolases"/>
    <property type="match status" value="1"/>
</dbReference>
<feature type="signal peptide" evidence="3">
    <location>
        <begin position="1"/>
        <end position="18"/>
    </location>
</feature>
<keyword evidence="6" id="KW-1185">Reference proteome</keyword>
<dbReference type="InterPro" id="IPR029058">
    <property type="entry name" value="AB_hydrolase_fold"/>
</dbReference>
<evidence type="ECO:0000259" key="4">
    <source>
        <dbReference type="Pfam" id="PF08386"/>
    </source>
</evidence>
<accession>A0A017SIS0</accession>
<dbReference type="STRING" id="1388766.A0A017SIS0"/>
<dbReference type="HOGENOM" id="CLU_013364_5_0_1"/>
<dbReference type="GO" id="GO:0016787">
    <property type="term" value="F:hydrolase activity"/>
    <property type="evidence" value="ECO:0007669"/>
    <property type="project" value="UniProtKB-KW"/>
</dbReference>
<gene>
    <name evidence="5" type="ORF">EURHEDRAFT_410653</name>
</gene>
<dbReference type="Proteomes" id="UP000019804">
    <property type="component" value="Unassembled WGS sequence"/>
</dbReference>
<feature type="domain" description="Peptidase S33 tripeptidyl aminopeptidase-like C-terminal" evidence="4">
    <location>
        <begin position="412"/>
        <end position="499"/>
    </location>
</feature>
<feature type="chain" id="PRO_5001499294" evidence="3">
    <location>
        <begin position="19"/>
        <end position="525"/>
    </location>
</feature>
<dbReference type="Gene3D" id="3.40.50.1820">
    <property type="entry name" value="alpha/beta hydrolase"/>
    <property type="match status" value="1"/>
</dbReference>